<dbReference type="PRINTS" id="PR00380">
    <property type="entry name" value="KINESINHEAVY"/>
</dbReference>
<dbReference type="InterPro" id="IPR019821">
    <property type="entry name" value="Kinesin_motor_CS"/>
</dbReference>
<dbReference type="FunFam" id="3.40.850.10:FF:000111">
    <property type="entry name" value="p-loop nucleoside triphosphate hydrolase superfamily protein with CH (Calponin Homology) domain"/>
    <property type="match status" value="1"/>
</dbReference>
<dbReference type="PROSITE" id="PS50067">
    <property type="entry name" value="KINESIN_MOTOR_2"/>
    <property type="match status" value="1"/>
</dbReference>
<dbReference type="InParanoid" id="A0A3Q7HTM3"/>
<feature type="coiled-coil region" evidence="7">
    <location>
        <begin position="324"/>
        <end position="387"/>
    </location>
</feature>
<dbReference type="SUPFAM" id="SSF47576">
    <property type="entry name" value="Calponin-homology domain, CH-domain"/>
    <property type="match status" value="1"/>
</dbReference>
<dbReference type="Pfam" id="PF00307">
    <property type="entry name" value="CH"/>
    <property type="match status" value="1"/>
</dbReference>
<feature type="coiled-coil region" evidence="7">
    <location>
        <begin position="821"/>
        <end position="848"/>
    </location>
</feature>
<dbReference type="OMA" id="HEERCLE"/>
<evidence type="ECO:0000256" key="3">
    <source>
        <dbReference type="ARBA" id="ARBA00022840"/>
    </source>
</evidence>
<feature type="domain" description="Calponin-homology (CH)" evidence="9">
    <location>
        <begin position="39"/>
        <end position="147"/>
    </location>
</feature>
<keyword evidence="7" id="KW-0175">Coiled coil</keyword>
<proteinExistence type="inferred from homology"/>
<dbReference type="GO" id="GO:0007018">
    <property type="term" value="P:microtubule-based movement"/>
    <property type="evidence" value="ECO:0007669"/>
    <property type="project" value="InterPro"/>
</dbReference>
<dbReference type="InterPro" id="IPR001752">
    <property type="entry name" value="Kinesin_motor_dom"/>
</dbReference>
<dbReference type="GO" id="GO:0007017">
    <property type="term" value="P:microtubule-based process"/>
    <property type="evidence" value="ECO:0000318"/>
    <property type="project" value="GO_Central"/>
</dbReference>
<dbReference type="InterPro" id="IPR027640">
    <property type="entry name" value="Kinesin-like_fam"/>
</dbReference>
<dbReference type="Proteomes" id="UP000004994">
    <property type="component" value="Chromosome 6"/>
</dbReference>
<evidence type="ECO:0000256" key="1">
    <source>
        <dbReference type="ARBA" id="ARBA00010899"/>
    </source>
</evidence>
<dbReference type="InterPro" id="IPR036872">
    <property type="entry name" value="CH_dom_sf"/>
</dbReference>
<dbReference type="EnsemblPlants" id="Solyc06g069130.3.1">
    <property type="protein sequence ID" value="Solyc06g069130.3.1"/>
    <property type="gene ID" value="Solyc06g069130.3"/>
</dbReference>
<evidence type="ECO:0000256" key="2">
    <source>
        <dbReference type="ARBA" id="ARBA00022741"/>
    </source>
</evidence>
<feature type="compositionally biased region" description="Polar residues" evidence="8">
    <location>
        <begin position="15"/>
        <end position="33"/>
    </location>
</feature>
<feature type="compositionally biased region" description="Basic and acidic residues" evidence="8">
    <location>
        <begin position="163"/>
        <end position="172"/>
    </location>
</feature>
<name>A0A3Q7HTM3_SOLLC</name>
<dbReference type="SMART" id="SM00129">
    <property type="entry name" value="KISc"/>
    <property type="match status" value="1"/>
</dbReference>
<dbReference type="SUPFAM" id="SSF52540">
    <property type="entry name" value="P-loop containing nucleoside triphosphate hydrolases"/>
    <property type="match status" value="1"/>
</dbReference>
<reference evidence="11" key="2">
    <citation type="submission" date="2019-01" db="UniProtKB">
        <authorList>
            <consortium name="EnsemblPlants"/>
        </authorList>
    </citation>
    <scope>IDENTIFICATION</scope>
    <source>
        <strain evidence="11">cv. Heinz 1706</strain>
    </source>
</reference>
<evidence type="ECO:0000313" key="12">
    <source>
        <dbReference type="Proteomes" id="UP000004994"/>
    </source>
</evidence>
<dbReference type="AlphaFoldDB" id="A0A3Q7HTM3"/>
<dbReference type="FunFam" id="3.40.850.10:FF:000178">
    <property type="entry name" value="Kinesin-related protein3"/>
    <property type="match status" value="1"/>
</dbReference>
<dbReference type="Gene3D" id="3.40.850.10">
    <property type="entry name" value="Kinesin motor domain"/>
    <property type="match status" value="1"/>
</dbReference>
<evidence type="ECO:0000256" key="4">
    <source>
        <dbReference type="ARBA" id="ARBA00023175"/>
    </source>
</evidence>
<dbReference type="SMART" id="SM00033">
    <property type="entry name" value="CH"/>
    <property type="match status" value="1"/>
</dbReference>
<sequence>MDSILDRVAKDCGRRNSSIPSTSGDIFEPSSSSNGEAEAKLRATLVVWINGLLPSLSLPVNASDEELRAYLVDGTILCQLLNKLKPGFIPEVFGGSGLSSSLGSENVKRFLSAMDKMGLPRFQASDLEKGSMKIVLECLLTLRAEFMPDVGGYGSTTPLSRKSGADVAHRQELSSTHSSPSSTEGRRKIGSDSKFQRALRSPVMAEPSAALLHHVGHKFHEVFQLKQGGYADLPPSKISEMMKSNSLDIAPTQSLLSVVNEILDESIERKNGEIPHQNNLFKTREEKYQSRIRVLEALATGTSEETQSVKIKMDAEKRNEDQDVVRLMKEKDDHSQEIAALKQELETAKKAHEERCLEMEEEARTTQQKLEERLKDVEILLKESQSRAKEIETFSESKSLKWSKKENVYQIFTEFQLGALRELKFASQSIKQEVVKTQRSYAEEFNQLGVKFRALDHAAANYSVVLAENRKLHNELQELKGNIRVYCRIRPFLRGQKEKQTVIEYIGENGELVVVNPSKQGKEGRRSFKFNMVYSPASVQAQVYSDIQPLVQSVLDGYNVCIFAYGQTGSGKTYTMTGPDGASEEDWGVNYRALNDLFRISQMRESTFKITKDRYYVCNIYHASSTVFLDLHTLGILSTSQANGLAVPEASMFPVNGTADVLDLMNTGLRNRAKGSTAMNERSSRSHSIVTIHVQGKDIKSGSTMHSSLHLVDLAGSERVDRSEVTGDRLKEAQHINKSLSALGDVISALAQKNAHIPYRNSKLTQVLQASLGGQAKTLMFVQLNPEIGSYSETMSTLKFAERASGVELGAARSSKDGRDIRELMEQVASLKDTIAKKDEEIEQLQLLKVQKNVSPVANGEKRSPSSFSDADNEERLSDMLSDSGLSVGTETDECAESANPFPEGYKRPENTNKHKTAHKTPRPPQKSERDSPKASNGLRKSISAANMLAKSTKGGSRWQ</sequence>
<dbReference type="InterPro" id="IPR027417">
    <property type="entry name" value="P-loop_NTPase"/>
</dbReference>
<evidence type="ECO:0000256" key="7">
    <source>
        <dbReference type="SAM" id="Coils"/>
    </source>
</evidence>
<keyword evidence="2 5" id="KW-0547">Nucleotide-binding</keyword>
<dbReference type="PANTHER" id="PTHR47972:SF6">
    <property type="entry name" value="KINESIN-LIKE PROTEIN"/>
    <property type="match status" value="1"/>
</dbReference>
<comment type="similarity">
    <text evidence="1">Belongs to the TRAFAC class myosin-kinesin ATPase superfamily. Kinesin family. KIN-14 subfamily.</text>
</comment>
<feature type="region of interest" description="Disordered" evidence="8">
    <location>
        <begin position="13"/>
        <end position="33"/>
    </location>
</feature>
<feature type="region of interest" description="Disordered" evidence="8">
    <location>
        <begin position="155"/>
        <end position="200"/>
    </location>
</feature>
<accession>A0A3Q7HTM3</accession>
<dbReference type="STRING" id="4081.A0A3Q7HTM3"/>
<feature type="region of interest" description="Disordered" evidence="8">
    <location>
        <begin position="855"/>
        <end position="960"/>
    </location>
</feature>
<dbReference type="GO" id="GO:0005874">
    <property type="term" value="C:microtubule"/>
    <property type="evidence" value="ECO:0007669"/>
    <property type="project" value="UniProtKB-KW"/>
</dbReference>
<evidence type="ECO:0000256" key="6">
    <source>
        <dbReference type="RuleBase" id="RU000394"/>
    </source>
</evidence>
<dbReference type="Gene3D" id="1.10.418.10">
    <property type="entry name" value="Calponin-like domain"/>
    <property type="match status" value="1"/>
</dbReference>
<dbReference type="PROSITE" id="PS50021">
    <property type="entry name" value="CH"/>
    <property type="match status" value="1"/>
</dbReference>
<keyword evidence="12" id="KW-1185">Reference proteome</keyword>
<dbReference type="GO" id="GO:0008017">
    <property type="term" value="F:microtubule binding"/>
    <property type="evidence" value="ECO:0000318"/>
    <property type="project" value="GO_Central"/>
</dbReference>
<dbReference type="InterPro" id="IPR036961">
    <property type="entry name" value="Kinesin_motor_dom_sf"/>
</dbReference>
<evidence type="ECO:0000256" key="8">
    <source>
        <dbReference type="SAM" id="MobiDB-lite"/>
    </source>
</evidence>
<keyword evidence="6" id="KW-0493">Microtubule</keyword>
<reference evidence="11" key="1">
    <citation type="journal article" date="2012" name="Nature">
        <title>The tomato genome sequence provides insights into fleshy fruit evolution.</title>
        <authorList>
            <consortium name="Tomato Genome Consortium"/>
        </authorList>
    </citation>
    <scope>NUCLEOTIDE SEQUENCE [LARGE SCALE GENOMIC DNA]</scope>
    <source>
        <strain evidence="11">cv. Heinz 1706</strain>
    </source>
</reference>
<dbReference type="Gramene" id="Solyc06g069130.3.1">
    <property type="protein sequence ID" value="Solyc06g069130.3.1"/>
    <property type="gene ID" value="Solyc06g069130.3"/>
</dbReference>
<dbReference type="InterPro" id="IPR001715">
    <property type="entry name" value="CH_dom"/>
</dbReference>
<dbReference type="PROSITE" id="PS00411">
    <property type="entry name" value="KINESIN_MOTOR_1"/>
    <property type="match status" value="1"/>
</dbReference>
<keyword evidence="4 5" id="KW-0505">Motor protein</keyword>
<evidence type="ECO:0000313" key="11">
    <source>
        <dbReference type="EnsemblPlants" id="Solyc06g069130.3.1"/>
    </source>
</evidence>
<dbReference type="Pfam" id="PF00225">
    <property type="entry name" value="Kinesin"/>
    <property type="match status" value="1"/>
</dbReference>
<dbReference type="GO" id="GO:0005524">
    <property type="term" value="F:ATP binding"/>
    <property type="evidence" value="ECO:0007669"/>
    <property type="project" value="UniProtKB-UniRule"/>
</dbReference>
<protein>
    <recommendedName>
        <fullName evidence="6">Kinesin-like protein</fullName>
    </recommendedName>
</protein>
<feature type="domain" description="Kinesin motor" evidence="10">
    <location>
        <begin position="482"/>
        <end position="807"/>
    </location>
</feature>
<organism evidence="11">
    <name type="scientific">Solanum lycopersicum</name>
    <name type="common">Tomato</name>
    <name type="synonym">Lycopersicon esculentum</name>
    <dbReference type="NCBI Taxonomy" id="4081"/>
    <lineage>
        <taxon>Eukaryota</taxon>
        <taxon>Viridiplantae</taxon>
        <taxon>Streptophyta</taxon>
        <taxon>Embryophyta</taxon>
        <taxon>Tracheophyta</taxon>
        <taxon>Spermatophyta</taxon>
        <taxon>Magnoliopsida</taxon>
        <taxon>eudicotyledons</taxon>
        <taxon>Gunneridae</taxon>
        <taxon>Pentapetalae</taxon>
        <taxon>asterids</taxon>
        <taxon>lamiids</taxon>
        <taxon>Solanales</taxon>
        <taxon>Solanaceae</taxon>
        <taxon>Solanoideae</taxon>
        <taxon>Solaneae</taxon>
        <taxon>Solanum</taxon>
        <taxon>Solanum subgen. Lycopersicon</taxon>
    </lineage>
</organism>
<dbReference type="PANTHER" id="PTHR47972">
    <property type="entry name" value="KINESIN-LIKE PROTEIN KLP-3"/>
    <property type="match status" value="1"/>
</dbReference>
<evidence type="ECO:0000259" key="10">
    <source>
        <dbReference type="PROSITE" id="PS50067"/>
    </source>
</evidence>
<dbReference type="PaxDb" id="4081-Solyc06g069130.2.1"/>
<feature type="binding site" evidence="5">
    <location>
        <begin position="566"/>
        <end position="573"/>
    </location>
    <ligand>
        <name>ATP</name>
        <dbReference type="ChEBI" id="CHEBI:30616"/>
    </ligand>
</feature>
<keyword evidence="3 5" id="KW-0067">ATP-binding</keyword>
<dbReference type="FunCoup" id="A0A3Q7HTM3">
    <property type="interactions" value="143"/>
</dbReference>
<dbReference type="Gene3D" id="1.20.5.170">
    <property type="match status" value="1"/>
</dbReference>
<evidence type="ECO:0000256" key="5">
    <source>
        <dbReference type="PROSITE-ProRule" id="PRU00283"/>
    </source>
</evidence>
<feature type="compositionally biased region" description="Low complexity" evidence="8">
    <location>
        <begin position="174"/>
        <end position="183"/>
    </location>
</feature>
<feature type="compositionally biased region" description="Basic and acidic residues" evidence="8">
    <location>
        <begin position="184"/>
        <end position="195"/>
    </location>
</feature>
<evidence type="ECO:0000259" key="9">
    <source>
        <dbReference type="PROSITE" id="PS50021"/>
    </source>
</evidence>
<dbReference type="GO" id="GO:0003777">
    <property type="term" value="F:microtubule motor activity"/>
    <property type="evidence" value="ECO:0007669"/>
    <property type="project" value="InterPro"/>
</dbReference>
<dbReference type="GO" id="GO:0015630">
    <property type="term" value="C:microtubule cytoskeleton"/>
    <property type="evidence" value="ECO:0000318"/>
    <property type="project" value="GO_Central"/>
</dbReference>